<dbReference type="GO" id="GO:0032366">
    <property type="term" value="P:intracellular sterol transport"/>
    <property type="evidence" value="ECO:0007669"/>
    <property type="project" value="InterPro"/>
</dbReference>
<evidence type="ECO:0000313" key="9">
    <source>
        <dbReference type="Proteomes" id="UP000504607"/>
    </source>
</evidence>
<dbReference type="GO" id="GO:0032934">
    <property type="term" value="F:sterol binding"/>
    <property type="evidence" value="ECO:0007669"/>
    <property type="project" value="InterPro"/>
</dbReference>
<dbReference type="Pfam" id="PF02221">
    <property type="entry name" value="E1_DerP2_DerF2"/>
    <property type="match status" value="1"/>
</dbReference>
<evidence type="ECO:0000313" key="10">
    <source>
        <dbReference type="RefSeq" id="XP_010907983.1"/>
    </source>
</evidence>
<evidence type="ECO:0000256" key="5">
    <source>
        <dbReference type="ARBA" id="ARBA00022729"/>
    </source>
</evidence>
<dbReference type="SMART" id="SM00737">
    <property type="entry name" value="ML"/>
    <property type="match status" value="1"/>
</dbReference>
<keyword evidence="4" id="KW-0813">Transport</keyword>
<evidence type="ECO:0000256" key="7">
    <source>
        <dbReference type="SAM" id="SignalP"/>
    </source>
</evidence>
<feature type="domain" description="MD-2-related lipid-recognition" evidence="8">
    <location>
        <begin position="28"/>
        <end position="143"/>
    </location>
</feature>
<comment type="subunit">
    <text evidence="3">Monomer.</text>
</comment>
<gene>
    <name evidence="10" type="primary">LOC105034490</name>
</gene>
<dbReference type="Gene3D" id="2.60.40.770">
    <property type="match status" value="1"/>
</dbReference>
<dbReference type="AlphaFoldDB" id="A0A6I9QEB0"/>
<evidence type="ECO:0000256" key="2">
    <source>
        <dbReference type="ARBA" id="ARBA00006370"/>
    </source>
</evidence>
<keyword evidence="6" id="KW-0445">Lipid transport</keyword>
<dbReference type="InParanoid" id="A0A6I9QEB0"/>
<dbReference type="GeneID" id="105034490"/>
<evidence type="ECO:0000256" key="1">
    <source>
        <dbReference type="ARBA" id="ARBA00002053"/>
    </source>
</evidence>
<dbReference type="RefSeq" id="XP_010907983.1">
    <property type="nucleotide sequence ID" value="XM_010909681.2"/>
</dbReference>
<dbReference type="InterPro" id="IPR039670">
    <property type="entry name" value="NPC2-like"/>
</dbReference>
<reference evidence="10" key="1">
    <citation type="submission" date="2025-08" db="UniProtKB">
        <authorList>
            <consortium name="RefSeq"/>
        </authorList>
    </citation>
    <scope>IDENTIFICATION</scope>
</reference>
<feature type="signal peptide" evidence="7">
    <location>
        <begin position="1"/>
        <end position="25"/>
    </location>
</feature>
<name>A0A6I9QEB0_ELAGV</name>
<protein>
    <submittedName>
        <fullName evidence="10">Phosphatidylglycerol/phosphatidylinositol transfer protein</fullName>
    </submittedName>
</protein>
<dbReference type="PANTHER" id="PTHR11306">
    <property type="entry name" value="NIEMANN PICK TYPE C2 PROTEIN NPC2-RELATED"/>
    <property type="match status" value="1"/>
</dbReference>
<sequence>MAARFGLLPALLLAFCLLFPSAAVASSFEYCKKGADYAVNVSGIDISPFPIARGELTTFTISAYTGDVISEGKLVIDVKYLWFHVYQETHDLCSETSCPVSAGAFELSHKQTLPMVTPPGWYTLTMTMMEEDGKPLTCITFDFSIGFMSSVADS</sequence>
<accession>A0A6I9QEB0</accession>
<proteinExistence type="inferred from homology"/>
<evidence type="ECO:0000256" key="3">
    <source>
        <dbReference type="ARBA" id="ARBA00011245"/>
    </source>
</evidence>
<keyword evidence="9" id="KW-1185">Reference proteome</keyword>
<dbReference type="InterPro" id="IPR003172">
    <property type="entry name" value="ML_dom"/>
</dbReference>
<dbReference type="Proteomes" id="UP000504607">
    <property type="component" value="Unplaced"/>
</dbReference>
<dbReference type="KEGG" id="egu:105034490"/>
<organism evidence="9 10">
    <name type="scientific">Elaeis guineensis var. tenera</name>
    <name type="common">Oil palm</name>
    <dbReference type="NCBI Taxonomy" id="51953"/>
    <lineage>
        <taxon>Eukaryota</taxon>
        <taxon>Viridiplantae</taxon>
        <taxon>Streptophyta</taxon>
        <taxon>Embryophyta</taxon>
        <taxon>Tracheophyta</taxon>
        <taxon>Spermatophyta</taxon>
        <taxon>Magnoliopsida</taxon>
        <taxon>Liliopsida</taxon>
        <taxon>Arecaceae</taxon>
        <taxon>Arecoideae</taxon>
        <taxon>Cocoseae</taxon>
        <taxon>Elaeidinae</taxon>
        <taxon>Elaeis</taxon>
    </lineage>
</organism>
<keyword evidence="5 7" id="KW-0732">Signal</keyword>
<dbReference type="InterPro" id="IPR033917">
    <property type="entry name" value="ML_PG-PI_TP"/>
</dbReference>
<dbReference type="InterPro" id="IPR014756">
    <property type="entry name" value="Ig_E-set"/>
</dbReference>
<comment type="function">
    <text evidence="1">Catalyzes the intermembrane transfer of phosphatidylglycerol and phosphatidylinositol.</text>
</comment>
<dbReference type="SUPFAM" id="SSF81296">
    <property type="entry name" value="E set domains"/>
    <property type="match status" value="1"/>
</dbReference>
<dbReference type="CDD" id="cd00917">
    <property type="entry name" value="PG-PI_TP"/>
    <property type="match status" value="1"/>
</dbReference>
<comment type="similarity">
    <text evidence="2">Belongs to the NPC2 family.</text>
</comment>
<dbReference type="PANTHER" id="PTHR11306:SF0">
    <property type="entry name" value="PHOSPHATIDYLGLYCEROL_PHOSPHATIDYLINOSITOL TRANSFER PROTEIN"/>
    <property type="match status" value="1"/>
</dbReference>
<evidence type="ECO:0000259" key="8">
    <source>
        <dbReference type="SMART" id="SM00737"/>
    </source>
</evidence>
<feature type="chain" id="PRO_5027027646" evidence="7">
    <location>
        <begin position="26"/>
        <end position="154"/>
    </location>
</feature>
<evidence type="ECO:0000256" key="4">
    <source>
        <dbReference type="ARBA" id="ARBA00022448"/>
    </source>
</evidence>
<dbReference type="OrthoDB" id="6409159at2759"/>
<evidence type="ECO:0000256" key="6">
    <source>
        <dbReference type="ARBA" id="ARBA00023055"/>
    </source>
</evidence>